<dbReference type="SUPFAM" id="SSF54862">
    <property type="entry name" value="4Fe-4S ferredoxins"/>
    <property type="match status" value="1"/>
</dbReference>
<keyword evidence="7" id="KW-0812">Transmembrane</keyword>
<evidence type="ECO:0000256" key="5">
    <source>
        <dbReference type="ARBA" id="ARBA00023004"/>
    </source>
</evidence>
<dbReference type="Pfam" id="PF12801">
    <property type="entry name" value="Fer4_5"/>
    <property type="match status" value="2"/>
</dbReference>
<dbReference type="Pfam" id="PF13187">
    <property type="entry name" value="Fer4_9"/>
    <property type="match status" value="1"/>
</dbReference>
<evidence type="ECO:0000259" key="8">
    <source>
        <dbReference type="PROSITE" id="PS51379"/>
    </source>
</evidence>
<gene>
    <name evidence="9" type="ORF">J8C05_12005</name>
</gene>
<evidence type="ECO:0000256" key="1">
    <source>
        <dbReference type="ARBA" id="ARBA00022448"/>
    </source>
</evidence>
<keyword evidence="4" id="KW-0249">Electron transport</keyword>
<keyword evidence="5" id="KW-0408">Iron</keyword>
<keyword evidence="7" id="KW-1133">Transmembrane helix</keyword>
<feature type="transmembrane region" description="Helical" evidence="7">
    <location>
        <begin position="115"/>
        <end position="136"/>
    </location>
</feature>
<proteinExistence type="predicted"/>
<dbReference type="PROSITE" id="PS00198">
    <property type="entry name" value="4FE4S_FER_1"/>
    <property type="match status" value="1"/>
</dbReference>
<evidence type="ECO:0000256" key="2">
    <source>
        <dbReference type="ARBA" id="ARBA00022485"/>
    </source>
</evidence>
<dbReference type="InterPro" id="IPR051684">
    <property type="entry name" value="Electron_Trans/Redox"/>
</dbReference>
<evidence type="ECO:0000313" key="10">
    <source>
        <dbReference type="Proteomes" id="UP000677668"/>
    </source>
</evidence>
<feature type="domain" description="4Fe-4S ferredoxin-type" evidence="8">
    <location>
        <begin position="161"/>
        <end position="190"/>
    </location>
</feature>
<evidence type="ECO:0000313" key="9">
    <source>
        <dbReference type="EMBL" id="QUV95554.1"/>
    </source>
</evidence>
<dbReference type="PANTHER" id="PTHR30176">
    <property type="entry name" value="FERREDOXIN-TYPE PROTEIN NAPH"/>
    <property type="match status" value="1"/>
</dbReference>
<dbReference type="Gene3D" id="3.30.70.20">
    <property type="match status" value="1"/>
</dbReference>
<evidence type="ECO:0000256" key="6">
    <source>
        <dbReference type="ARBA" id="ARBA00023014"/>
    </source>
</evidence>
<feature type="transmembrane region" description="Helical" evidence="7">
    <location>
        <begin position="71"/>
        <end position="95"/>
    </location>
</feature>
<keyword evidence="10" id="KW-1185">Reference proteome</keyword>
<feature type="domain" description="4Fe-4S ferredoxin-type" evidence="8">
    <location>
        <begin position="193"/>
        <end position="221"/>
    </location>
</feature>
<dbReference type="InterPro" id="IPR017900">
    <property type="entry name" value="4Fe4S_Fe_S_CS"/>
</dbReference>
<dbReference type="RefSeq" id="WP_211423774.1">
    <property type="nucleotide sequence ID" value="NZ_CP072643.1"/>
</dbReference>
<protein>
    <submittedName>
        <fullName evidence="9">4Fe-4S binding protein</fullName>
    </submittedName>
</protein>
<reference evidence="9 10" key="1">
    <citation type="submission" date="2021-03" db="EMBL/GenBank/DDBJ databases">
        <title>Genomic and phenotypic characterization of Chloracidobacterium isolates provides evidence for multiple species.</title>
        <authorList>
            <person name="Saini M.K."/>
            <person name="Costas A.M.G."/>
            <person name="Tank M."/>
            <person name="Bryant D.A."/>
        </authorList>
    </citation>
    <scope>NUCLEOTIDE SEQUENCE [LARGE SCALE GENOMIC DNA]</scope>
    <source>
        <strain evidence="9 10">N</strain>
    </source>
</reference>
<dbReference type="EMBL" id="CP072643">
    <property type="protein sequence ID" value="QUV95554.1"/>
    <property type="molecule type" value="Genomic_DNA"/>
</dbReference>
<keyword evidence="2" id="KW-0004">4Fe-4S</keyword>
<keyword evidence="1" id="KW-0813">Transport</keyword>
<keyword evidence="7" id="KW-0472">Membrane</keyword>
<sequence length="252" mass="27835">MLTGEPSAFWLVVSVIQTFVLIPGLVYFFGKGAYCGWICSCGALAETLGDDYRTLAPHGERAKRWEHLGQGVLLVIFVLTLGWGLTHWTPAGSWFRTATFGGLSLPVAVEHLRHWYELVIDVGFAGTISLGVYFFYSGRIWCRYGCPLAALMHIYARFTRYRIFADKPKCISCNICTRVCHMGIDVMGYASQGRPMDDVECVRCAACVTSCPMDVLSFGMTGKEHPHDPASRLYQLRRGASVPGSAVTGSQL</sequence>
<organism evidence="9 10">
    <name type="scientific">Chloracidobacterium sp. N</name>
    <dbReference type="NCBI Taxonomy" id="2821540"/>
    <lineage>
        <taxon>Bacteria</taxon>
        <taxon>Pseudomonadati</taxon>
        <taxon>Acidobacteriota</taxon>
        <taxon>Terriglobia</taxon>
        <taxon>Terriglobales</taxon>
        <taxon>Acidobacteriaceae</taxon>
        <taxon>Chloracidobacterium</taxon>
        <taxon>Chloracidobacterium aggregatum</taxon>
    </lineage>
</organism>
<dbReference type="InterPro" id="IPR017896">
    <property type="entry name" value="4Fe4S_Fe-S-bd"/>
</dbReference>
<name>A0ABX8B3P8_9BACT</name>
<keyword evidence="6" id="KW-0411">Iron-sulfur</keyword>
<dbReference type="PROSITE" id="PS51379">
    <property type="entry name" value="4FE4S_FER_2"/>
    <property type="match status" value="2"/>
</dbReference>
<accession>A0ABX8B3P8</accession>
<dbReference type="Proteomes" id="UP000677668">
    <property type="component" value="Chromosome 2"/>
</dbReference>
<evidence type="ECO:0000256" key="4">
    <source>
        <dbReference type="ARBA" id="ARBA00022982"/>
    </source>
</evidence>
<evidence type="ECO:0000256" key="3">
    <source>
        <dbReference type="ARBA" id="ARBA00022723"/>
    </source>
</evidence>
<keyword evidence="3" id="KW-0479">Metal-binding</keyword>
<dbReference type="PANTHER" id="PTHR30176:SF3">
    <property type="entry name" value="FERREDOXIN-TYPE PROTEIN NAPH"/>
    <property type="match status" value="1"/>
</dbReference>
<evidence type="ECO:0000256" key="7">
    <source>
        <dbReference type="SAM" id="Phobius"/>
    </source>
</evidence>
<feature type="transmembrane region" description="Helical" evidence="7">
    <location>
        <begin position="6"/>
        <end position="29"/>
    </location>
</feature>